<dbReference type="GeneID" id="92932807"/>
<evidence type="ECO:0000256" key="1">
    <source>
        <dbReference type="ARBA" id="ARBA00003544"/>
    </source>
</evidence>
<geneLocation type="plasmid" evidence="8">
    <name>megaplasmid</name>
</geneLocation>
<dbReference type="Pfam" id="PF01609">
    <property type="entry name" value="DDE_Tnp_1"/>
    <property type="match status" value="1"/>
</dbReference>
<comment type="function">
    <text evidence="1">Involved in the transposition of the insertion sequence IS5.</text>
</comment>
<organism evidence="8 9">
    <name type="scientific">Acidithiobacillus caldus (strain SM-1)</name>
    <dbReference type="NCBI Taxonomy" id="990288"/>
    <lineage>
        <taxon>Bacteria</taxon>
        <taxon>Pseudomonadati</taxon>
        <taxon>Pseudomonadota</taxon>
        <taxon>Acidithiobacillia</taxon>
        <taxon>Acidithiobacillales</taxon>
        <taxon>Acidithiobacillaceae</taxon>
        <taxon>Acidithiobacillus</taxon>
    </lineage>
</organism>
<dbReference type="Pfam" id="PF05598">
    <property type="entry name" value="DUF772"/>
    <property type="match status" value="1"/>
</dbReference>
<evidence type="ECO:0000256" key="5">
    <source>
        <dbReference type="ARBA" id="ARBA00023172"/>
    </source>
</evidence>
<evidence type="ECO:0000313" key="9">
    <source>
        <dbReference type="Proteomes" id="UP000006135"/>
    </source>
</evidence>
<protein>
    <submittedName>
        <fullName evidence="8">Transposase, IS4</fullName>
    </submittedName>
</protein>
<comment type="similarity">
    <text evidence="2">Belongs to the transposase 11 family.</text>
</comment>
<keyword evidence="8" id="KW-0614">Plasmid</keyword>
<evidence type="ECO:0000259" key="6">
    <source>
        <dbReference type="Pfam" id="PF01609"/>
    </source>
</evidence>
<dbReference type="NCBIfam" id="NF033581">
    <property type="entry name" value="transpos_IS5_4"/>
    <property type="match status" value="1"/>
</dbReference>
<dbReference type="PANTHER" id="PTHR35604">
    <property type="entry name" value="TRANSPOSASE INSH FOR INSERTION SEQUENCE ELEMENT IS5A-RELATED"/>
    <property type="match status" value="1"/>
</dbReference>
<accession>F9ZUK3</accession>
<keyword evidence="4" id="KW-0238">DNA-binding</keyword>
<dbReference type="HOGENOM" id="CLU_021293_3_2_6"/>
<dbReference type="KEGG" id="acu:Atc_m019"/>
<dbReference type="GO" id="GO:0004803">
    <property type="term" value="F:transposase activity"/>
    <property type="evidence" value="ECO:0007669"/>
    <property type="project" value="InterPro"/>
</dbReference>
<gene>
    <name evidence="8" type="ordered locus">Atc_m019</name>
</gene>
<feature type="domain" description="Transposase IS4-like" evidence="6">
    <location>
        <begin position="191"/>
        <end position="318"/>
    </location>
</feature>
<dbReference type="OrthoDB" id="5292947at2"/>
<feature type="domain" description="Transposase InsH N-terminal" evidence="7">
    <location>
        <begin position="17"/>
        <end position="114"/>
    </location>
</feature>
<evidence type="ECO:0000256" key="2">
    <source>
        <dbReference type="ARBA" id="ARBA00010075"/>
    </source>
</evidence>
<dbReference type="InterPro" id="IPR047959">
    <property type="entry name" value="Transpos_IS5"/>
</dbReference>
<evidence type="ECO:0000259" key="7">
    <source>
        <dbReference type="Pfam" id="PF05598"/>
    </source>
</evidence>
<evidence type="ECO:0000313" key="8">
    <source>
        <dbReference type="EMBL" id="AEK59550.1"/>
    </source>
</evidence>
<dbReference type="GO" id="GO:0003677">
    <property type="term" value="F:DNA binding"/>
    <property type="evidence" value="ECO:0007669"/>
    <property type="project" value="UniProtKB-KW"/>
</dbReference>
<proteinExistence type="inferred from homology"/>
<keyword evidence="3" id="KW-0815">Transposition</keyword>
<name>F9ZUK3_ACICS</name>
<keyword evidence="5" id="KW-0233">DNA recombination</keyword>
<dbReference type="EMBL" id="CP002574">
    <property type="protein sequence ID" value="AEK59550.1"/>
    <property type="molecule type" value="Genomic_DNA"/>
</dbReference>
<keyword evidence="9" id="KW-1185">Reference proteome</keyword>
<dbReference type="InterPro" id="IPR002559">
    <property type="entry name" value="Transposase_11"/>
</dbReference>
<dbReference type="PANTHER" id="PTHR35604:SF2">
    <property type="entry name" value="TRANSPOSASE INSH FOR INSERTION SEQUENCE ELEMENT IS5A-RELATED"/>
    <property type="match status" value="1"/>
</dbReference>
<dbReference type="InterPro" id="IPR008490">
    <property type="entry name" value="Transposase_InsH_N"/>
</dbReference>
<dbReference type="AlphaFoldDB" id="F9ZUK3"/>
<dbReference type="RefSeq" id="WP_014003648.1">
    <property type="nucleotide sequence ID" value="NC_015851.1"/>
</dbReference>
<reference evidence="8 9" key="1">
    <citation type="journal article" date="2011" name="J. Genet. Genomics">
        <title>Unraveling the Acidithiobacillus caldus complete genome and its central metabolisms for carbon assimilation.</title>
        <authorList>
            <person name="You X.Y."/>
            <person name="Guo X."/>
            <person name="Zheng H.J."/>
            <person name="Zhang M.J."/>
            <person name="Liu L.J."/>
            <person name="Zhu Y.Q."/>
            <person name="Zhu B."/>
            <person name="Wang S.Y."/>
            <person name="Zhao G.P."/>
            <person name="Poetsch A."/>
            <person name="Jiang C.Y."/>
            <person name="Liu S.J."/>
        </authorList>
    </citation>
    <scope>NUCLEOTIDE SEQUENCE [LARGE SCALE GENOMIC DNA]</scope>
    <source>
        <strain evidence="8 9">SM-1</strain>
        <plasmid evidence="9">Plasmid megaplasmid</plasmid>
    </source>
</reference>
<evidence type="ECO:0000256" key="3">
    <source>
        <dbReference type="ARBA" id="ARBA00022578"/>
    </source>
</evidence>
<dbReference type="Proteomes" id="UP000006135">
    <property type="component" value="Plasmid megaplasmid"/>
</dbReference>
<evidence type="ECO:0000256" key="4">
    <source>
        <dbReference type="ARBA" id="ARBA00023125"/>
    </source>
</evidence>
<dbReference type="GO" id="GO:0006313">
    <property type="term" value="P:DNA transposition"/>
    <property type="evidence" value="ECO:0007669"/>
    <property type="project" value="InterPro"/>
</dbReference>
<sequence length="327" mass="37880">MRRSKVETQGLFSSLFLEQRVPQCHPLRPALAIVDNSLANMDRRFNARYSSTCRPSIPLGFLLRAPLLQVSYDARYERRLIEQLIYSLLFRWFVGLTIDDNVWVPMVISRNDDRLLDHGTRQVFFRSVLDQALSQNRLSEERRSVDGWFFCGWARRNETYACFTDSDAHLYQNAACEAPFSAYLGYVLREHRHGLIARQQVTTADDTAEVDAIVQLVDDLGGTRRIPLAPDKGYERPGYIQDLRDHHVTPHVARKRKGSEIEGRATRHVVYTLSMHVRRRIKSIFGWMKTVGGVRKTRCQGLNWRNQHFSLVTTAYNLVRMVQLGVI</sequence>